<comment type="caution">
    <text evidence="1">The sequence shown here is derived from an EMBL/GenBank/DDBJ whole genome shotgun (WGS) entry which is preliminary data.</text>
</comment>
<dbReference type="AlphaFoldDB" id="A0A9W5TXR8"/>
<organism evidence="1 2">
    <name type="scientific">Lentibacillus populi</name>
    <dbReference type="NCBI Taxonomy" id="1827502"/>
    <lineage>
        <taxon>Bacteria</taxon>
        <taxon>Bacillati</taxon>
        <taxon>Bacillota</taxon>
        <taxon>Bacilli</taxon>
        <taxon>Bacillales</taxon>
        <taxon>Bacillaceae</taxon>
        <taxon>Lentibacillus</taxon>
    </lineage>
</organism>
<reference evidence="1" key="2">
    <citation type="submission" date="2020-09" db="EMBL/GenBank/DDBJ databases">
        <authorList>
            <person name="Sun Q."/>
            <person name="Zhou Y."/>
        </authorList>
    </citation>
    <scope>NUCLEOTIDE SEQUENCE</scope>
    <source>
        <strain evidence="1">CGMCC 1.15454</strain>
    </source>
</reference>
<dbReference type="EMBL" id="BMJD01000016">
    <property type="protein sequence ID" value="GGB44359.1"/>
    <property type="molecule type" value="Genomic_DNA"/>
</dbReference>
<accession>A0A9W5TXR8</accession>
<keyword evidence="2" id="KW-1185">Reference proteome</keyword>
<dbReference type="Proteomes" id="UP000621492">
    <property type="component" value="Unassembled WGS sequence"/>
</dbReference>
<reference evidence="1" key="1">
    <citation type="journal article" date="2014" name="Int. J. Syst. Evol. Microbiol.">
        <title>Complete genome sequence of Corynebacterium casei LMG S-19264T (=DSM 44701T), isolated from a smear-ripened cheese.</title>
        <authorList>
            <consortium name="US DOE Joint Genome Institute (JGI-PGF)"/>
            <person name="Walter F."/>
            <person name="Albersmeier A."/>
            <person name="Kalinowski J."/>
            <person name="Ruckert C."/>
        </authorList>
    </citation>
    <scope>NUCLEOTIDE SEQUENCE</scope>
    <source>
        <strain evidence="1">CGMCC 1.15454</strain>
    </source>
</reference>
<evidence type="ECO:0000313" key="1">
    <source>
        <dbReference type="EMBL" id="GGB44359.1"/>
    </source>
</evidence>
<name>A0A9W5TXR8_9BACI</name>
<proteinExistence type="predicted"/>
<evidence type="ECO:0000313" key="2">
    <source>
        <dbReference type="Proteomes" id="UP000621492"/>
    </source>
</evidence>
<sequence length="67" mass="7811">MHTSRWALEPDVANSDVSRIEPKFIYLSFKKTPHPLVAKLRGEEFDLTRYHPFSLHDMASSLHWSDA</sequence>
<protein>
    <submittedName>
        <fullName evidence="1">Uncharacterized protein</fullName>
    </submittedName>
</protein>
<gene>
    <name evidence="1" type="ORF">GCM10011409_22390</name>
</gene>